<reference evidence="3" key="1">
    <citation type="journal article" date="2013" name="Nat. Genet.">
        <title>The duck genome and transcriptome provide insight into an avian influenza virus reservoir species.</title>
        <authorList>
            <person name="Huang Y."/>
            <person name="Li Y."/>
            <person name="Burt D.W."/>
            <person name="Chen H."/>
            <person name="Zhang Y."/>
            <person name="Qian W."/>
            <person name="Kim H."/>
            <person name="Gan S."/>
            <person name="Zhao Y."/>
            <person name="Li J."/>
            <person name="Yi K."/>
            <person name="Feng H."/>
            <person name="Zhu P."/>
            <person name="Li B."/>
            <person name="Liu Q."/>
            <person name="Fairley S."/>
            <person name="Magor K.E."/>
            <person name="Du Z."/>
            <person name="Hu X."/>
            <person name="Goodman L."/>
            <person name="Tafer H."/>
            <person name="Vignal A."/>
            <person name="Lee T."/>
            <person name="Kim K.W."/>
            <person name="Sheng Z."/>
            <person name="An Y."/>
            <person name="Searle S."/>
            <person name="Herrero J."/>
            <person name="Groenen M.A."/>
            <person name="Crooijmans R.P."/>
            <person name="Faraut T."/>
            <person name="Cai Q."/>
            <person name="Webster R.G."/>
            <person name="Aldridge J.R."/>
            <person name="Warren W.C."/>
            <person name="Bartschat S."/>
            <person name="Kehr S."/>
            <person name="Marz M."/>
            <person name="Stadler P.F."/>
            <person name="Smith J."/>
            <person name="Kraus R.H."/>
            <person name="Zhao Y."/>
            <person name="Ren L."/>
            <person name="Fei J."/>
            <person name="Morisson M."/>
            <person name="Kaiser P."/>
            <person name="Griffin D.K."/>
            <person name="Rao M."/>
            <person name="Pitel F."/>
            <person name="Wang J."/>
            <person name="Li N."/>
        </authorList>
    </citation>
    <scope>NUCLEOTIDE SEQUENCE [LARGE SCALE GENOMIC DNA]</scope>
</reference>
<dbReference type="EMBL" id="KB743608">
    <property type="protein sequence ID" value="EOA97815.1"/>
    <property type="molecule type" value="Genomic_DNA"/>
</dbReference>
<organism evidence="2 3">
    <name type="scientific">Anas platyrhynchos</name>
    <name type="common">Mallard</name>
    <name type="synonym">Anas boschas</name>
    <dbReference type="NCBI Taxonomy" id="8839"/>
    <lineage>
        <taxon>Eukaryota</taxon>
        <taxon>Metazoa</taxon>
        <taxon>Chordata</taxon>
        <taxon>Craniata</taxon>
        <taxon>Vertebrata</taxon>
        <taxon>Euteleostomi</taxon>
        <taxon>Archelosauria</taxon>
        <taxon>Archosauria</taxon>
        <taxon>Dinosauria</taxon>
        <taxon>Saurischia</taxon>
        <taxon>Theropoda</taxon>
        <taxon>Coelurosauria</taxon>
        <taxon>Aves</taxon>
        <taxon>Neognathae</taxon>
        <taxon>Galloanserae</taxon>
        <taxon>Anseriformes</taxon>
        <taxon>Anatidae</taxon>
        <taxon>Anatinae</taxon>
        <taxon>Anas</taxon>
    </lineage>
</organism>
<protein>
    <submittedName>
        <fullName evidence="2">Uncharacterized protein</fullName>
    </submittedName>
</protein>
<dbReference type="AlphaFoldDB" id="R0JKL1"/>
<feature type="region of interest" description="Disordered" evidence="1">
    <location>
        <begin position="455"/>
        <end position="501"/>
    </location>
</feature>
<keyword evidence="3" id="KW-1185">Reference proteome</keyword>
<gene>
    <name evidence="2" type="ORF">Anapl_12592</name>
</gene>
<evidence type="ECO:0000256" key="1">
    <source>
        <dbReference type="SAM" id="MobiDB-lite"/>
    </source>
</evidence>
<proteinExistence type="predicted"/>
<feature type="region of interest" description="Disordered" evidence="1">
    <location>
        <begin position="599"/>
        <end position="627"/>
    </location>
</feature>
<evidence type="ECO:0000313" key="3">
    <source>
        <dbReference type="Proteomes" id="UP000296049"/>
    </source>
</evidence>
<feature type="compositionally biased region" description="Basic and acidic residues" evidence="1">
    <location>
        <begin position="470"/>
        <end position="481"/>
    </location>
</feature>
<name>R0JKL1_ANAPL</name>
<feature type="compositionally biased region" description="Polar residues" evidence="1">
    <location>
        <begin position="456"/>
        <end position="469"/>
    </location>
</feature>
<accession>R0JKL1</accession>
<evidence type="ECO:0000313" key="2">
    <source>
        <dbReference type="EMBL" id="EOA97815.1"/>
    </source>
</evidence>
<sequence length="718" mass="80047">MNPLKRIITPSTCKLLFSKACWNRDRFYAFLVETIKGCTATGQALNQYVFRGLHMGMKKKKTSRDKGTPETRIKQLQFQYQHTLPSLKFSVTLASQHLFLQTDNSDDAEVDQELNPENDPGANPAQVGQLLSLRFHLGSTVILYRKKVLTIFQYYAHSEQYVTSRYPSQESIDVLEAGRLQVQLTEGKKSHLLMQKTDIYSIASFTANKRSTFQCLKTDSCVSANPQSKIATGRTQNIDQCQLICAAGTKINLLRENSPKGTESVSKPRRTYREERHGLKGFCSPRFVRNEKPCGPEAVQQAIFVFPKLDGTSVMRNLCRMRNSAPQRQTSYSRGAGSCRCLLEMSTSSFWFPPSFDFCSRSFSGTNLVQRSLSPAVRTNAGKKEKVPLGNEALRCAPVPLGNEALWCALLNHTDLHHGVFGSNSALQGLVSFLVVLPGPYGTAASCSASLLTAPNKGQKTLTPQSQQAPKREQNQEENKPARQQGRKIQGEKSPKTTTKSKKGIVVYNSLRFAFQAKAATLTVPPSSTNGERYFKVSLQLLVTKSFHRKHVHNPNTHTSERRAVAQTPWKSACAEGCPTAAIPQDTGSRSEHLFPLRSEESRQPPAPDVTAVQAGRNVSSTHSSRTRTRTCMQIHERDIKKKKSSCLPLGIKQCKVGDELLSDKADLRKAGAANVHLTRVCFLSLGLQNLQNKVTCNCTEGNWREKNKTRRRQQQQH</sequence>
<dbReference type="Proteomes" id="UP000296049">
    <property type="component" value="Unassembled WGS sequence"/>
</dbReference>